<comment type="caution">
    <text evidence="1">The sequence shown here is derived from an EMBL/GenBank/DDBJ whole genome shotgun (WGS) entry which is preliminary data.</text>
</comment>
<organism evidence="1 2">
    <name type="scientific">[Candida] jaroonii</name>
    <dbReference type="NCBI Taxonomy" id="467808"/>
    <lineage>
        <taxon>Eukaryota</taxon>
        <taxon>Fungi</taxon>
        <taxon>Dikarya</taxon>
        <taxon>Ascomycota</taxon>
        <taxon>Saccharomycotina</taxon>
        <taxon>Pichiomycetes</taxon>
        <taxon>Debaryomycetaceae</taxon>
        <taxon>Yamadazyma</taxon>
    </lineage>
</organism>
<protein>
    <submittedName>
        <fullName evidence="1">Uncharacterized protein</fullName>
    </submittedName>
</protein>
<sequence>MYICEFLPRLNSISVNVEFNGEVSDITKVNITGGVLSIIGKEKYEIILPIEGDFELSSIRKSSQLLNLSLKNQSSTIKTDNFMLTDLQWSCKDLLKTPKIDNKNCFKFICKQCEEVIVDSDNRFNDMPSELWAELMDLWHCHKPHNHDKHSKNYNGNLVPRDNQVIIGSYYLLANVPNVCKCGLTLGEIEASHSKLMKWNLKLVYNDTVEDYPQYYYIYNKILDKINLSAVRKVVIGKYLVWIFNLGIDISVEQQILSKSLKICYSEYQDKPIDEEIILNDEMLEVFYKEINRVHEKLPVNINSMLLKEDDRPVMYKISYLGLQ</sequence>
<proteinExistence type="predicted"/>
<name>A0ACA9Y0D4_9ASCO</name>
<evidence type="ECO:0000313" key="2">
    <source>
        <dbReference type="Proteomes" id="UP001152531"/>
    </source>
</evidence>
<reference evidence="1" key="1">
    <citation type="submission" date="2022-06" db="EMBL/GenBank/DDBJ databases">
        <authorList>
            <person name="Legras J.-L."/>
            <person name="Devillers H."/>
            <person name="Grondin C."/>
        </authorList>
    </citation>
    <scope>NUCLEOTIDE SEQUENCE</scope>
    <source>
        <strain evidence="1">CLIB 1444</strain>
    </source>
</reference>
<gene>
    <name evidence="1" type="ORF">CLIB1444_01S05512</name>
</gene>
<evidence type="ECO:0000313" key="1">
    <source>
        <dbReference type="EMBL" id="CAH6718383.1"/>
    </source>
</evidence>
<accession>A0ACA9Y0D4</accession>
<keyword evidence="2" id="KW-1185">Reference proteome</keyword>
<dbReference type="EMBL" id="CALSDN010000001">
    <property type="protein sequence ID" value="CAH6718383.1"/>
    <property type="molecule type" value="Genomic_DNA"/>
</dbReference>
<dbReference type="Proteomes" id="UP001152531">
    <property type="component" value="Unassembled WGS sequence"/>
</dbReference>